<organism evidence="1">
    <name type="scientific">freshwater metagenome</name>
    <dbReference type="NCBI Taxonomy" id="449393"/>
    <lineage>
        <taxon>unclassified sequences</taxon>
        <taxon>metagenomes</taxon>
        <taxon>ecological metagenomes</taxon>
    </lineage>
</organism>
<evidence type="ECO:0000313" key="1">
    <source>
        <dbReference type="EMBL" id="CAB4793786.1"/>
    </source>
</evidence>
<accession>A0A6J6XF35</accession>
<reference evidence="1" key="1">
    <citation type="submission" date="2020-05" db="EMBL/GenBank/DDBJ databases">
        <authorList>
            <person name="Chiriac C."/>
            <person name="Salcher M."/>
            <person name="Ghai R."/>
            <person name="Kavagutti S V."/>
        </authorList>
    </citation>
    <scope>NUCLEOTIDE SEQUENCE</scope>
</reference>
<dbReference type="EMBL" id="CAFAAF010000132">
    <property type="protein sequence ID" value="CAB4793786.1"/>
    <property type="molecule type" value="Genomic_DNA"/>
</dbReference>
<dbReference type="InterPro" id="IPR029068">
    <property type="entry name" value="Glyas_Bleomycin-R_OHBP_Dase"/>
</dbReference>
<gene>
    <name evidence="1" type="ORF">UFOPK2978_00775</name>
</gene>
<dbReference type="AlphaFoldDB" id="A0A6J6XF35"/>
<proteinExistence type="predicted"/>
<protein>
    <submittedName>
        <fullName evidence="1">Unannotated protein</fullName>
    </submittedName>
</protein>
<sequence>MGTYLGGPDAEGRQRATQAMLEMKKIDLAAMKKAYEGK</sequence>
<name>A0A6J6XF35_9ZZZZ</name>
<dbReference type="Gene3D" id="3.10.180.10">
    <property type="entry name" value="2,3-Dihydroxybiphenyl 1,2-Dioxygenase, domain 1"/>
    <property type="match status" value="1"/>
</dbReference>